<accession>A0A8K0X3V5</accession>
<evidence type="ECO:0000256" key="1">
    <source>
        <dbReference type="SAM" id="Phobius"/>
    </source>
</evidence>
<name>A0A8K0X3V5_9PEZI</name>
<dbReference type="Pfam" id="PF11927">
    <property type="entry name" value="HODM_asu-like"/>
    <property type="match status" value="1"/>
</dbReference>
<protein>
    <submittedName>
        <fullName evidence="2">Uncharacterized protein</fullName>
    </submittedName>
</protein>
<proteinExistence type="predicted"/>
<feature type="transmembrane region" description="Helical" evidence="1">
    <location>
        <begin position="12"/>
        <end position="30"/>
    </location>
</feature>
<dbReference type="EMBL" id="JAGPXD010000003">
    <property type="protein sequence ID" value="KAH7362579.1"/>
    <property type="molecule type" value="Genomic_DNA"/>
</dbReference>
<keyword evidence="1" id="KW-0472">Membrane</keyword>
<sequence>MFLDLELRRESGVIVLLVVAACITGLVYLTNDFLTKRKTSTVVRRTSAPSQAKPGGSEKDNYTTAFPPLHKSCFSDPSPGVAEVKVVDLASTSKPLVPLNSDYRQCEPWLFNFTGFSIADIRSLGNFPDYAKLSGVPLPAPLVDFDVDKALPRPYRPFRWAYHQTMSLSKMDVDFWIELEKTYRARVIQRQDLFRENGTHVLESLPGSELACKELMEMVLQFLVARYPNQYKLEGYILINKILNTETDLSKMAPLEVLLNNVPEDFGIMLRDPETGRYVLRAGVICSSVGWKLSEKMGMGLPGIHTHVPDYKEKMELSMDRFFTKMPTDKPIQRGSWGLEVGQPLFIPAEHPDFAHRSTQNPTLRPEDVYLRVDWQTLRRLPLSGAIVFNFKALFTPMTEFKSEPYVPSLLLKVLDEGKENIMKYKGTWHVQHVAKPTLREYQRFQVETGMMENEWTVQTLAEAPFFRGWEKKWRYC</sequence>
<dbReference type="AlphaFoldDB" id="A0A8K0X3V5"/>
<keyword evidence="1" id="KW-1133">Transmembrane helix</keyword>
<gene>
    <name evidence="2" type="ORF">B0T11DRAFT_281056</name>
</gene>
<dbReference type="OrthoDB" id="5043642at2759"/>
<keyword evidence="3" id="KW-1185">Reference proteome</keyword>
<organism evidence="2 3">
    <name type="scientific">Plectosphaerella cucumerina</name>
    <dbReference type="NCBI Taxonomy" id="40658"/>
    <lineage>
        <taxon>Eukaryota</taxon>
        <taxon>Fungi</taxon>
        <taxon>Dikarya</taxon>
        <taxon>Ascomycota</taxon>
        <taxon>Pezizomycotina</taxon>
        <taxon>Sordariomycetes</taxon>
        <taxon>Hypocreomycetidae</taxon>
        <taxon>Glomerellales</taxon>
        <taxon>Plectosphaerellaceae</taxon>
        <taxon>Plectosphaerella</taxon>
    </lineage>
</organism>
<keyword evidence="1" id="KW-0812">Transmembrane</keyword>
<reference evidence="2" key="1">
    <citation type="journal article" date="2021" name="Nat. Commun.">
        <title>Genetic determinants of endophytism in the Arabidopsis root mycobiome.</title>
        <authorList>
            <person name="Mesny F."/>
            <person name="Miyauchi S."/>
            <person name="Thiergart T."/>
            <person name="Pickel B."/>
            <person name="Atanasova L."/>
            <person name="Karlsson M."/>
            <person name="Huettel B."/>
            <person name="Barry K.W."/>
            <person name="Haridas S."/>
            <person name="Chen C."/>
            <person name="Bauer D."/>
            <person name="Andreopoulos W."/>
            <person name="Pangilinan J."/>
            <person name="LaButti K."/>
            <person name="Riley R."/>
            <person name="Lipzen A."/>
            <person name="Clum A."/>
            <person name="Drula E."/>
            <person name="Henrissat B."/>
            <person name="Kohler A."/>
            <person name="Grigoriev I.V."/>
            <person name="Martin F.M."/>
            <person name="Hacquard S."/>
        </authorList>
    </citation>
    <scope>NUCLEOTIDE SEQUENCE</scope>
    <source>
        <strain evidence="2">MPI-CAGE-AT-0016</strain>
    </source>
</reference>
<evidence type="ECO:0000313" key="3">
    <source>
        <dbReference type="Proteomes" id="UP000813385"/>
    </source>
</evidence>
<comment type="caution">
    <text evidence="2">The sequence shown here is derived from an EMBL/GenBank/DDBJ whole genome shotgun (WGS) entry which is preliminary data.</text>
</comment>
<dbReference type="InterPro" id="IPR021848">
    <property type="entry name" value="HODM_asu-like"/>
</dbReference>
<dbReference type="Proteomes" id="UP000813385">
    <property type="component" value="Unassembled WGS sequence"/>
</dbReference>
<evidence type="ECO:0000313" key="2">
    <source>
        <dbReference type="EMBL" id="KAH7362579.1"/>
    </source>
</evidence>